<comment type="function">
    <text evidence="13">Component of the F(0) channel, it forms part of the peripheral stalk, linking F(1) to F(0). The b'-subunit is a diverged and duplicated form of b found in plants and photosynthetic bacteria.</text>
</comment>
<evidence type="ECO:0000256" key="5">
    <source>
        <dbReference type="ARBA" id="ARBA00022547"/>
    </source>
</evidence>
<evidence type="ECO:0000256" key="9">
    <source>
        <dbReference type="ARBA" id="ARBA00023065"/>
    </source>
</evidence>
<comment type="caution">
    <text evidence="18">The sequence shown here is derived from an EMBL/GenBank/DDBJ whole genome shotgun (WGS) entry which is preliminary data.</text>
</comment>
<comment type="subcellular location">
    <subcellularLocation>
        <location evidence="1">Cell inner membrane</location>
        <topology evidence="1">Single-pass membrane protein</topology>
    </subcellularLocation>
    <subcellularLocation>
        <location evidence="15">Cell membrane</location>
        <topology evidence="15">Single-pass membrane protein</topology>
    </subcellularLocation>
</comment>
<evidence type="ECO:0000256" key="11">
    <source>
        <dbReference type="ARBA" id="ARBA00023310"/>
    </source>
</evidence>
<dbReference type="OrthoDB" id="9805716at2"/>
<evidence type="ECO:0000256" key="10">
    <source>
        <dbReference type="ARBA" id="ARBA00023136"/>
    </source>
</evidence>
<dbReference type="RefSeq" id="WP_133769436.1">
    <property type="nucleotide sequence ID" value="NZ_SNZR01000011.1"/>
</dbReference>
<comment type="similarity">
    <text evidence="2 15 16">Belongs to the ATPase B chain family.</text>
</comment>
<keyword evidence="5 15" id="KW-0138">CF(0)</keyword>
<keyword evidence="4 15" id="KW-1003">Cell membrane</keyword>
<keyword evidence="17" id="KW-0175">Coiled coil</keyword>
<dbReference type="InterPro" id="IPR050059">
    <property type="entry name" value="ATP_synthase_B_chain"/>
</dbReference>
<evidence type="ECO:0000256" key="1">
    <source>
        <dbReference type="ARBA" id="ARBA00004377"/>
    </source>
</evidence>
<dbReference type="PANTHER" id="PTHR33445:SF1">
    <property type="entry name" value="ATP SYNTHASE SUBUNIT B"/>
    <property type="match status" value="1"/>
</dbReference>
<evidence type="ECO:0000313" key="18">
    <source>
        <dbReference type="EMBL" id="TDR94555.1"/>
    </source>
</evidence>
<dbReference type="InterPro" id="IPR002146">
    <property type="entry name" value="ATP_synth_b/b'su_bac/chlpt"/>
</dbReference>
<keyword evidence="19" id="KW-1185">Reference proteome</keyword>
<dbReference type="Pfam" id="PF00430">
    <property type="entry name" value="ATP-synt_B"/>
    <property type="match status" value="1"/>
</dbReference>
<dbReference type="CDD" id="cd06503">
    <property type="entry name" value="ATP-synt_Fo_b"/>
    <property type="match status" value="1"/>
</dbReference>
<name>A0A4R7CAX5_9HYPH</name>
<keyword evidence="7 15" id="KW-0375">Hydrogen ion transport</keyword>
<feature type="coiled-coil region" evidence="17">
    <location>
        <begin position="58"/>
        <end position="143"/>
    </location>
</feature>
<dbReference type="GO" id="GO:0005886">
    <property type="term" value="C:plasma membrane"/>
    <property type="evidence" value="ECO:0007669"/>
    <property type="project" value="UniProtKB-SubCell"/>
</dbReference>
<dbReference type="Proteomes" id="UP000295122">
    <property type="component" value="Unassembled WGS sequence"/>
</dbReference>
<evidence type="ECO:0000256" key="2">
    <source>
        <dbReference type="ARBA" id="ARBA00005513"/>
    </source>
</evidence>
<evidence type="ECO:0000313" key="19">
    <source>
        <dbReference type="Proteomes" id="UP000295122"/>
    </source>
</evidence>
<dbReference type="EMBL" id="SNZR01000011">
    <property type="protein sequence ID" value="TDR94555.1"/>
    <property type="molecule type" value="Genomic_DNA"/>
</dbReference>
<dbReference type="PANTHER" id="PTHR33445">
    <property type="entry name" value="ATP SYNTHASE SUBUNIT B', CHLOROPLASTIC"/>
    <property type="match status" value="1"/>
</dbReference>
<dbReference type="GO" id="GO:0045259">
    <property type="term" value="C:proton-transporting ATP synthase complex"/>
    <property type="evidence" value="ECO:0007669"/>
    <property type="project" value="UniProtKB-KW"/>
</dbReference>
<evidence type="ECO:0000256" key="7">
    <source>
        <dbReference type="ARBA" id="ARBA00022781"/>
    </source>
</evidence>
<organism evidence="18 19">
    <name type="scientific">Enterovirga rhinocerotis</name>
    <dbReference type="NCBI Taxonomy" id="1339210"/>
    <lineage>
        <taxon>Bacteria</taxon>
        <taxon>Pseudomonadati</taxon>
        <taxon>Pseudomonadota</taxon>
        <taxon>Alphaproteobacteria</taxon>
        <taxon>Hyphomicrobiales</taxon>
        <taxon>Methylobacteriaceae</taxon>
        <taxon>Enterovirga</taxon>
    </lineage>
</organism>
<comment type="function">
    <text evidence="12 15">F(1)F(0) ATP synthase produces ATP from ADP in the presence of a proton or sodium gradient. F-type ATPases consist of two structural domains, F(1) containing the extramembraneous catalytic core and F(0) containing the membrane proton channel, linked together by a central stalk and a peripheral stalk. During catalysis, ATP synthesis in the catalytic domain of F(1) is coupled via a rotary mechanism of the central stalk subunits to proton translocation.</text>
</comment>
<keyword evidence="8 15" id="KW-1133">Transmembrane helix</keyword>
<evidence type="ECO:0000256" key="8">
    <source>
        <dbReference type="ARBA" id="ARBA00022989"/>
    </source>
</evidence>
<dbReference type="AlphaFoldDB" id="A0A4R7CAX5"/>
<keyword evidence="9 15" id="KW-0406">Ion transport</keyword>
<keyword evidence="11 15" id="KW-0066">ATP synthesis</keyword>
<evidence type="ECO:0000256" key="13">
    <source>
        <dbReference type="ARBA" id="ARBA00025614"/>
    </source>
</evidence>
<gene>
    <name evidence="15" type="primary">atpF</name>
    <name evidence="18" type="ORF">EV668_1843</name>
</gene>
<reference evidence="18 19" key="1">
    <citation type="submission" date="2019-03" db="EMBL/GenBank/DDBJ databases">
        <title>Genomic Encyclopedia of Type Strains, Phase IV (KMG-IV): sequencing the most valuable type-strain genomes for metagenomic binning, comparative biology and taxonomic classification.</title>
        <authorList>
            <person name="Goeker M."/>
        </authorList>
    </citation>
    <scope>NUCLEOTIDE SEQUENCE [LARGE SCALE GENOMIC DNA]</scope>
    <source>
        <strain evidence="18 19">DSM 25903</strain>
    </source>
</reference>
<evidence type="ECO:0000256" key="14">
    <source>
        <dbReference type="ARBA" id="ARBA00025830"/>
    </source>
</evidence>
<accession>A0A4R7CAX5</accession>
<evidence type="ECO:0000256" key="6">
    <source>
        <dbReference type="ARBA" id="ARBA00022692"/>
    </source>
</evidence>
<evidence type="ECO:0000256" key="12">
    <source>
        <dbReference type="ARBA" id="ARBA00025198"/>
    </source>
</evidence>
<feature type="transmembrane region" description="Helical" evidence="15">
    <location>
        <begin position="31"/>
        <end position="49"/>
    </location>
</feature>
<sequence>MATPQQTTSTVGHPGDQHLEAGFPAFRTDTYATQLVWLAIAFGGLYYLMSKIALPKVAEVLENRRERIAADLDAAAKAKQESEAAATAYEEAIASARAKAGALAKETQDRLAAESAEERKRLEAELAAKLDAAERTIAERKAQAMTNVRGIASDAASAIVERLTGRPADQKAIDTALTNAKV</sequence>
<dbReference type="GO" id="GO:0046961">
    <property type="term" value="F:proton-transporting ATPase activity, rotational mechanism"/>
    <property type="evidence" value="ECO:0007669"/>
    <property type="project" value="TreeGrafter"/>
</dbReference>
<keyword evidence="6 15" id="KW-0812">Transmembrane</keyword>
<evidence type="ECO:0000256" key="4">
    <source>
        <dbReference type="ARBA" id="ARBA00022475"/>
    </source>
</evidence>
<dbReference type="HAMAP" id="MF_01398">
    <property type="entry name" value="ATP_synth_b_bprime"/>
    <property type="match status" value="1"/>
</dbReference>
<comment type="subunit">
    <text evidence="14 15">F-type ATPases have 2 components, F(1) - the catalytic core - and F(0) - the membrane proton channel. F(1) has five subunits: alpha(3), beta(3), gamma(1), delta(1), epsilon(1). F(0) has three main subunits: a(1), b(2) and c(10-14). The alpha and beta chains form an alternating ring which encloses part of the gamma chain. F(1) is attached to F(0) by a central stalk formed by the gamma and epsilon chains, while a peripheral stalk is formed by the delta and b chains.</text>
</comment>
<evidence type="ECO:0000256" key="3">
    <source>
        <dbReference type="ARBA" id="ARBA00022448"/>
    </source>
</evidence>
<keyword evidence="3 15" id="KW-0813">Transport</keyword>
<evidence type="ECO:0000256" key="15">
    <source>
        <dbReference type="HAMAP-Rule" id="MF_01398"/>
    </source>
</evidence>
<keyword evidence="10 15" id="KW-0472">Membrane</keyword>
<dbReference type="GO" id="GO:0046933">
    <property type="term" value="F:proton-transporting ATP synthase activity, rotational mechanism"/>
    <property type="evidence" value="ECO:0007669"/>
    <property type="project" value="UniProtKB-UniRule"/>
</dbReference>
<protein>
    <recommendedName>
        <fullName evidence="15">ATP synthase subunit b</fullName>
    </recommendedName>
    <alternativeName>
        <fullName evidence="15">ATP synthase F(0) sector subunit b</fullName>
    </alternativeName>
    <alternativeName>
        <fullName evidence="15">ATPase subunit I</fullName>
    </alternativeName>
    <alternativeName>
        <fullName evidence="15">F-type ATPase subunit b</fullName>
        <shortName evidence="15">F-ATPase subunit b</shortName>
    </alternativeName>
</protein>
<evidence type="ECO:0000256" key="16">
    <source>
        <dbReference type="RuleBase" id="RU003848"/>
    </source>
</evidence>
<evidence type="ECO:0000256" key="17">
    <source>
        <dbReference type="SAM" id="Coils"/>
    </source>
</evidence>
<proteinExistence type="inferred from homology"/>